<evidence type="ECO:0000313" key="2">
    <source>
        <dbReference type="Proteomes" id="UP000728032"/>
    </source>
</evidence>
<dbReference type="AlphaFoldDB" id="A0A7R9LBB1"/>
<sequence>MQYQSYYDISADIRAKEYDKQTAPIYAEASKSVRANCKRDRNVTVSTHNVTNTKYMTMLKDDCMVAVDQ</sequence>
<name>A0A7R9LBB1_9ACAR</name>
<dbReference type="Proteomes" id="UP000728032">
    <property type="component" value="Unassembled WGS sequence"/>
</dbReference>
<reference evidence="1" key="1">
    <citation type="submission" date="2020-11" db="EMBL/GenBank/DDBJ databases">
        <authorList>
            <person name="Tran Van P."/>
        </authorList>
    </citation>
    <scope>NUCLEOTIDE SEQUENCE</scope>
</reference>
<dbReference type="EMBL" id="CAJPVJ010000104">
    <property type="protein sequence ID" value="CAG2160938.1"/>
    <property type="molecule type" value="Genomic_DNA"/>
</dbReference>
<evidence type="ECO:0000313" key="1">
    <source>
        <dbReference type="EMBL" id="CAD7637584.1"/>
    </source>
</evidence>
<protein>
    <submittedName>
        <fullName evidence="1">Uncharacterized protein</fullName>
    </submittedName>
</protein>
<organism evidence="1">
    <name type="scientific">Oppiella nova</name>
    <dbReference type="NCBI Taxonomy" id="334625"/>
    <lineage>
        <taxon>Eukaryota</taxon>
        <taxon>Metazoa</taxon>
        <taxon>Ecdysozoa</taxon>
        <taxon>Arthropoda</taxon>
        <taxon>Chelicerata</taxon>
        <taxon>Arachnida</taxon>
        <taxon>Acari</taxon>
        <taxon>Acariformes</taxon>
        <taxon>Sarcoptiformes</taxon>
        <taxon>Oribatida</taxon>
        <taxon>Brachypylina</taxon>
        <taxon>Oppioidea</taxon>
        <taxon>Oppiidae</taxon>
        <taxon>Oppiella</taxon>
    </lineage>
</organism>
<gene>
    <name evidence="1" type="ORF">ONB1V03_LOCUS902</name>
</gene>
<keyword evidence="2" id="KW-1185">Reference proteome</keyword>
<proteinExistence type="predicted"/>
<dbReference type="EMBL" id="OC914929">
    <property type="protein sequence ID" value="CAD7637584.1"/>
    <property type="molecule type" value="Genomic_DNA"/>
</dbReference>
<accession>A0A7R9LBB1</accession>